<evidence type="ECO:0000313" key="2">
    <source>
        <dbReference type="Proteomes" id="UP000053392"/>
    </source>
</evidence>
<reference evidence="1 2" key="1">
    <citation type="submission" date="2015-01" db="EMBL/GenBank/DDBJ databases">
        <title>The Genome Sequence of Cryptococcus gattii Ram5.</title>
        <authorList>
            <consortium name="The Broad Institute Genomics Platform"/>
            <person name="Cuomo C."/>
            <person name="Litvintseva A."/>
            <person name="Chen Y."/>
            <person name="Heitman J."/>
            <person name="Sun S."/>
            <person name="Springer D."/>
            <person name="Dromer F."/>
            <person name="Young S."/>
            <person name="Zeng Q."/>
            <person name="Gargeya S."/>
            <person name="Abouelleil A."/>
            <person name="Alvarado L."/>
            <person name="Chapman S.B."/>
            <person name="Gainer-Dewar J."/>
            <person name="Goldberg J."/>
            <person name="Griggs A."/>
            <person name="Gujja S."/>
            <person name="Hansen M."/>
            <person name="Howarth C."/>
            <person name="Imamovic A."/>
            <person name="Larimer J."/>
            <person name="Murphy C."/>
            <person name="Naylor J."/>
            <person name="Pearson M."/>
            <person name="Priest M."/>
            <person name="Roberts A."/>
            <person name="Saif S."/>
            <person name="Shea T."/>
            <person name="Sykes S."/>
            <person name="Wortman J."/>
            <person name="Nusbaum C."/>
            <person name="Birren B."/>
        </authorList>
    </citation>
    <scope>NUCLEOTIDE SEQUENCE [LARGE SCALE GENOMIC DNA]</scope>
    <source>
        <strain evidence="1 2">Ram5</strain>
    </source>
</reference>
<dbReference type="EMBL" id="KN847911">
    <property type="protein sequence ID" value="KIR38216.1"/>
    <property type="molecule type" value="Genomic_DNA"/>
</dbReference>
<organism evidence="1 2">
    <name type="scientific">Cryptococcus deuterogattii Ram5</name>
    <dbReference type="NCBI Taxonomy" id="1296110"/>
    <lineage>
        <taxon>Eukaryota</taxon>
        <taxon>Fungi</taxon>
        <taxon>Dikarya</taxon>
        <taxon>Basidiomycota</taxon>
        <taxon>Agaricomycotina</taxon>
        <taxon>Tremellomycetes</taxon>
        <taxon>Tremellales</taxon>
        <taxon>Cryptococcaceae</taxon>
        <taxon>Cryptococcus</taxon>
        <taxon>Cryptococcus gattii species complex</taxon>
    </lineage>
</organism>
<proteinExistence type="predicted"/>
<dbReference type="Proteomes" id="UP000053392">
    <property type="component" value="Unassembled WGS sequence"/>
</dbReference>
<dbReference type="AlphaFoldDB" id="A0A0D0USP6"/>
<evidence type="ECO:0000313" key="1">
    <source>
        <dbReference type="EMBL" id="KIR38216.1"/>
    </source>
</evidence>
<accession>A0A0D0USP6</accession>
<gene>
    <name evidence="1" type="ORF">I313_05788</name>
</gene>
<keyword evidence="2" id="KW-1185">Reference proteome</keyword>
<sequence length="154" mass="17737">METFSERKITSSRQLSIYLHRAWGPFAICITYPEERMPLEQELHIVHSRRLGIRFYAAALRERTRMKFFNKSAALSPMVSPRARVKKNDEPPAVRTNISEDNTTELGGNDNAIAINLSPSFGTVQACYEHFVARQRKHESSRYIRTLSGTFTLF</sequence>
<dbReference type="HOGENOM" id="CLU_1704156_0_0_1"/>
<protein>
    <submittedName>
        <fullName evidence="1">Uncharacterized protein</fullName>
    </submittedName>
</protein>
<dbReference type="OrthoDB" id="2638305at2759"/>
<name>A0A0D0USP6_9TREE</name>